<evidence type="ECO:0000313" key="2">
    <source>
        <dbReference type="WBParaSite" id="MBELARI_LOCUS20145.2"/>
    </source>
</evidence>
<dbReference type="Proteomes" id="UP000887575">
    <property type="component" value="Unassembled WGS sequence"/>
</dbReference>
<evidence type="ECO:0000313" key="1">
    <source>
        <dbReference type="Proteomes" id="UP000887575"/>
    </source>
</evidence>
<dbReference type="AlphaFoldDB" id="A0AAF3F360"/>
<accession>A0AAF3F360</accession>
<sequence length="109" mass="12054">MHSNEKKTFAGPSVSLQVPQAATQLTKTQPANKEMKIKQVSFSNLAADALESLVKVSKSLENLPQMPVKSSLLYKLKKSFEVAAKTSLDTSMATKNLGDRFDEIQKWLI</sequence>
<name>A0AAF3F360_9BILA</name>
<proteinExistence type="predicted"/>
<keyword evidence="1" id="KW-1185">Reference proteome</keyword>
<organism evidence="1 2">
    <name type="scientific">Mesorhabditis belari</name>
    <dbReference type="NCBI Taxonomy" id="2138241"/>
    <lineage>
        <taxon>Eukaryota</taxon>
        <taxon>Metazoa</taxon>
        <taxon>Ecdysozoa</taxon>
        <taxon>Nematoda</taxon>
        <taxon>Chromadorea</taxon>
        <taxon>Rhabditida</taxon>
        <taxon>Rhabditina</taxon>
        <taxon>Rhabditomorpha</taxon>
        <taxon>Rhabditoidea</taxon>
        <taxon>Rhabditidae</taxon>
        <taxon>Mesorhabditinae</taxon>
        <taxon>Mesorhabditis</taxon>
    </lineage>
</organism>
<dbReference type="WBParaSite" id="MBELARI_LOCUS20145.2">
    <property type="protein sequence ID" value="MBELARI_LOCUS20145.2"/>
    <property type="gene ID" value="MBELARI_LOCUS20145"/>
</dbReference>
<protein>
    <submittedName>
        <fullName evidence="2">Uncharacterized protein</fullName>
    </submittedName>
</protein>
<reference evidence="2" key="1">
    <citation type="submission" date="2024-02" db="UniProtKB">
        <authorList>
            <consortium name="WormBaseParasite"/>
        </authorList>
    </citation>
    <scope>IDENTIFICATION</scope>
</reference>